<keyword evidence="8" id="KW-1133">Transmembrane helix</keyword>
<dbReference type="FunFam" id="1.20.5.210:FF:000001">
    <property type="entry name" value="Cytochrome b-c1 complex subunit 8"/>
    <property type="match status" value="1"/>
</dbReference>
<dbReference type="SUPFAM" id="SSF81508">
    <property type="entry name" value="Ubiquinone-binding protein QP-C of cytochrome bc1 complex (Ubiquinol-cytochrome c reductase)"/>
    <property type="match status" value="1"/>
</dbReference>
<feature type="compositionally biased region" description="Pro residues" evidence="12">
    <location>
        <begin position="1"/>
        <end position="14"/>
    </location>
</feature>
<keyword evidence="7 11" id="KW-0249">Electron transport</keyword>
<evidence type="ECO:0000256" key="3">
    <source>
        <dbReference type="ARBA" id="ARBA00022448"/>
    </source>
</evidence>
<protein>
    <recommendedName>
        <fullName evidence="11">Cytochrome b-c1 complex subunit 8</fullName>
    </recommendedName>
    <alternativeName>
        <fullName evidence="11">Complex III subunit 8</fullName>
    </alternativeName>
</protein>
<proteinExistence type="inferred from homology"/>
<evidence type="ECO:0000256" key="5">
    <source>
        <dbReference type="ARBA" id="ARBA00022692"/>
    </source>
</evidence>
<keyword evidence="5" id="KW-0812">Transmembrane</keyword>
<gene>
    <name evidence="13" type="ORF">L873DRAFT_1707340</name>
</gene>
<dbReference type="Gene3D" id="1.20.5.210">
    <property type="entry name" value="Cytochrome b-c1 complex subunit 8"/>
    <property type="match status" value="1"/>
</dbReference>
<evidence type="ECO:0000313" key="14">
    <source>
        <dbReference type="Proteomes" id="UP000276215"/>
    </source>
</evidence>
<keyword evidence="3 11" id="KW-0813">Transport</keyword>
<comment type="function">
    <text evidence="11">Component of the ubiquinol-cytochrome c oxidoreductase, a multisubunit transmembrane complex that is part of the mitochondrial electron transport chain which drives oxidative phosphorylation. The complex plays an important role in the uptake of multiple carbon sources present in different host niches.</text>
</comment>
<evidence type="ECO:0000256" key="9">
    <source>
        <dbReference type="ARBA" id="ARBA00023128"/>
    </source>
</evidence>
<dbReference type="GO" id="GO:0005743">
    <property type="term" value="C:mitochondrial inner membrane"/>
    <property type="evidence" value="ECO:0007669"/>
    <property type="project" value="UniProtKB-SubCell"/>
</dbReference>
<comment type="subcellular location">
    <subcellularLocation>
        <location evidence="1 11">Mitochondrion inner membrane</location>
        <topology evidence="1 11">Single-pass membrane protein</topology>
    </subcellularLocation>
</comment>
<evidence type="ECO:0000256" key="8">
    <source>
        <dbReference type="ARBA" id="ARBA00022989"/>
    </source>
</evidence>
<evidence type="ECO:0000256" key="7">
    <source>
        <dbReference type="ARBA" id="ARBA00022982"/>
    </source>
</evidence>
<dbReference type="Proteomes" id="UP000276215">
    <property type="component" value="Unassembled WGS sequence"/>
</dbReference>
<dbReference type="EMBL" id="ML120461">
    <property type="protein sequence ID" value="RPA93093.1"/>
    <property type="molecule type" value="Genomic_DNA"/>
</dbReference>
<dbReference type="PANTHER" id="PTHR12119:SF2">
    <property type="entry name" value="CYTOCHROME B-C1 COMPLEX SUBUNIT 8"/>
    <property type="match status" value="1"/>
</dbReference>
<comment type="similarity">
    <text evidence="2 11">Belongs to the UQCRQ/QCR8 family.</text>
</comment>
<evidence type="ECO:0000313" key="13">
    <source>
        <dbReference type="EMBL" id="RPA93093.1"/>
    </source>
</evidence>
<organism evidence="13 14">
    <name type="scientific">Choiromyces venosus 120613-1</name>
    <dbReference type="NCBI Taxonomy" id="1336337"/>
    <lineage>
        <taxon>Eukaryota</taxon>
        <taxon>Fungi</taxon>
        <taxon>Dikarya</taxon>
        <taxon>Ascomycota</taxon>
        <taxon>Pezizomycotina</taxon>
        <taxon>Pezizomycetes</taxon>
        <taxon>Pezizales</taxon>
        <taxon>Tuberaceae</taxon>
        <taxon>Choiromyces</taxon>
    </lineage>
</organism>
<evidence type="ECO:0000256" key="2">
    <source>
        <dbReference type="ARBA" id="ARBA00007668"/>
    </source>
</evidence>
<accession>A0A3N4J446</accession>
<dbReference type="OrthoDB" id="6683853at2759"/>
<keyword evidence="10" id="KW-0472">Membrane</keyword>
<comment type="subunit">
    <text evidence="11">Component of the ubiquinol-cytochrome c oxidoreductase (cytochrome b-c1 complex, complex III, CIII), a multisubunit enzyme composed of 3 respiratory subunits cytochrome b, cytochrome c1 and Rieske protein, 2 core protein subunits, and additional low-molecular weight protein subunits. The complex exists as an obligatory dimer and forms supercomplexes (SCs) in the inner mitochondrial membrane with cytochrome c oxidase (complex IV, CIV).</text>
</comment>
<dbReference type="Pfam" id="PF02939">
    <property type="entry name" value="UcrQ"/>
    <property type="match status" value="1"/>
</dbReference>
<reference evidence="13 14" key="1">
    <citation type="journal article" date="2018" name="Nat. Ecol. Evol.">
        <title>Pezizomycetes genomes reveal the molecular basis of ectomycorrhizal truffle lifestyle.</title>
        <authorList>
            <person name="Murat C."/>
            <person name="Payen T."/>
            <person name="Noel B."/>
            <person name="Kuo A."/>
            <person name="Morin E."/>
            <person name="Chen J."/>
            <person name="Kohler A."/>
            <person name="Krizsan K."/>
            <person name="Balestrini R."/>
            <person name="Da Silva C."/>
            <person name="Montanini B."/>
            <person name="Hainaut M."/>
            <person name="Levati E."/>
            <person name="Barry K.W."/>
            <person name="Belfiori B."/>
            <person name="Cichocki N."/>
            <person name="Clum A."/>
            <person name="Dockter R.B."/>
            <person name="Fauchery L."/>
            <person name="Guy J."/>
            <person name="Iotti M."/>
            <person name="Le Tacon F."/>
            <person name="Lindquist E.A."/>
            <person name="Lipzen A."/>
            <person name="Malagnac F."/>
            <person name="Mello A."/>
            <person name="Molinier V."/>
            <person name="Miyauchi S."/>
            <person name="Poulain J."/>
            <person name="Riccioni C."/>
            <person name="Rubini A."/>
            <person name="Sitrit Y."/>
            <person name="Splivallo R."/>
            <person name="Traeger S."/>
            <person name="Wang M."/>
            <person name="Zifcakova L."/>
            <person name="Wipf D."/>
            <person name="Zambonelli A."/>
            <person name="Paolocci F."/>
            <person name="Nowrousian M."/>
            <person name="Ottonello S."/>
            <person name="Baldrian P."/>
            <person name="Spatafora J.W."/>
            <person name="Henrissat B."/>
            <person name="Nagy L.G."/>
            <person name="Aury J.M."/>
            <person name="Wincker P."/>
            <person name="Grigoriev I.V."/>
            <person name="Bonfante P."/>
            <person name="Martin F.M."/>
        </authorList>
    </citation>
    <scope>NUCLEOTIDE SEQUENCE [LARGE SCALE GENOMIC DNA]</scope>
    <source>
        <strain evidence="13 14">120613-1</strain>
    </source>
</reference>
<keyword evidence="4 11" id="KW-0679">Respiratory chain</keyword>
<keyword evidence="6 11" id="KW-0999">Mitochondrion inner membrane</keyword>
<name>A0A3N4J446_9PEZI</name>
<dbReference type="InterPro" id="IPR004205">
    <property type="entry name" value="Cyt_bc1_su8"/>
</dbReference>
<dbReference type="GO" id="GO:0045275">
    <property type="term" value="C:respiratory chain complex III"/>
    <property type="evidence" value="ECO:0007669"/>
    <property type="project" value="UniProtKB-UniRule"/>
</dbReference>
<evidence type="ECO:0000256" key="12">
    <source>
        <dbReference type="SAM" id="MobiDB-lite"/>
    </source>
</evidence>
<keyword evidence="14" id="KW-1185">Reference proteome</keyword>
<evidence type="ECO:0000256" key="11">
    <source>
        <dbReference type="RuleBase" id="RU368118"/>
    </source>
</evidence>
<dbReference type="GO" id="GO:0006122">
    <property type="term" value="P:mitochondrial electron transport, ubiquinol to cytochrome c"/>
    <property type="evidence" value="ECO:0007669"/>
    <property type="project" value="UniProtKB-UniRule"/>
</dbReference>
<dbReference type="InterPro" id="IPR036642">
    <property type="entry name" value="Cyt_bc1_su8_sf"/>
</dbReference>
<keyword evidence="9 11" id="KW-0496">Mitochondrion</keyword>
<feature type="region of interest" description="Disordered" evidence="12">
    <location>
        <begin position="1"/>
        <end position="25"/>
    </location>
</feature>
<evidence type="ECO:0000256" key="1">
    <source>
        <dbReference type="ARBA" id="ARBA00004434"/>
    </source>
</evidence>
<dbReference type="AlphaFoldDB" id="A0A3N4J446"/>
<evidence type="ECO:0000256" key="6">
    <source>
        <dbReference type="ARBA" id="ARBA00022792"/>
    </source>
</evidence>
<sequence>MFLPPPLPSHPQPTPHLRTPKTNNPPPYHRYMGWWGSFGGPAQKGVTTYTLSANRQRPLAGSMHAAVFNTWRRFKGQVLYVVPPFVVAYLAVDWAIRENHFLNSKEGRRLHGAGEEE</sequence>
<evidence type="ECO:0000256" key="10">
    <source>
        <dbReference type="ARBA" id="ARBA00023136"/>
    </source>
</evidence>
<dbReference type="PANTHER" id="PTHR12119">
    <property type="entry name" value="UBIQUINOL-CYTOCHROME C REDUCTASE COMPLEX UBIQUINONE-BINDING PROTEIN QP-C"/>
    <property type="match status" value="1"/>
</dbReference>
<evidence type="ECO:0000256" key="4">
    <source>
        <dbReference type="ARBA" id="ARBA00022660"/>
    </source>
</evidence>
<dbReference type="STRING" id="1336337.A0A3N4J446"/>